<organism evidence="5">
    <name type="scientific">Amphora coffeiformis</name>
    <dbReference type="NCBI Taxonomy" id="265554"/>
    <lineage>
        <taxon>Eukaryota</taxon>
        <taxon>Sar</taxon>
        <taxon>Stramenopiles</taxon>
        <taxon>Ochrophyta</taxon>
        <taxon>Bacillariophyta</taxon>
        <taxon>Bacillariophyceae</taxon>
        <taxon>Bacillariophycidae</taxon>
        <taxon>Thalassiophysales</taxon>
        <taxon>Catenulaceae</taxon>
        <taxon>Amphora</taxon>
    </lineage>
</organism>
<dbReference type="EMBL" id="HBIM01010025">
    <property type="protein sequence ID" value="CAE0410994.1"/>
    <property type="molecule type" value="Transcribed_RNA"/>
</dbReference>
<dbReference type="AlphaFoldDB" id="A0A7S3P6K9"/>
<proteinExistence type="predicted"/>
<dbReference type="InterPro" id="IPR024370">
    <property type="entry name" value="PBP_domain"/>
</dbReference>
<accession>A0A7S3P6K9</accession>
<dbReference type="InterPro" id="IPR050811">
    <property type="entry name" value="Phosphate_ABC_transporter"/>
</dbReference>
<evidence type="ECO:0000256" key="1">
    <source>
        <dbReference type="ARBA" id="ARBA00022729"/>
    </source>
</evidence>
<dbReference type="SUPFAM" id="SSF53850">
    <property type="entry name" value="Periplasmic binding protein-like II"/>
    <property type="match status" value="2"/>
</dbReference>
<dbReference type="PANTHER" id="PTHR30570">
    <property type="entry name" value="PERIPLASMIC PHOSPHATE BINDING COMPONENT OF PHOSPHATE ABC TRANSPORTER"/>
    <property type="match status" value="1"/>
</dbReference>
<evidence type="ECO:0000256" key="3">
    <source>
        <dbReference type="SAM" id="SignalP"/>
    </source>
</evidence>
<gene>
    <name evidence="5" type="ORF">ACOF00016_LOCUS8399</name>
</gene>
<keyword evidence="1 3" id="KW-0732">Signal</keyword>
<reference evidence="5" key="1">
    <citation type="submission" date="2021-01" db="EMBL/GenBank/DDBJ databases">
        <authorList>
            <person name="Corre E."/>
            <person name="Pelletier E."/>
            <person name="Niang G."/>
            <person name="Scheremetjew M."/>
            <person name="Finn R."/>
            <person name="Kale V."/>
            <person name="Holt S."/>
            <person name="Cochrane G."/>
            <person name="Meng A."/>
            <person name="Brown T."/>
            <person name="Cohen L."/>
        </authorList>
    </citation>
    <scope>NUCLEOTIDE SEQUENCE</scope>
    <source>
        <strain evidence="5">CCMP127</strain>
    </source>
</reference>
<feature type="transmembrane region" description="Helical" evidence="2">
    <location>
        <begin position="712"/>
        <end position="735"/>
    </location>
</feature>
<dbReference type="Gene3D" id="3.40.190.10">
    <property type="entry name" value="Periplasmic binding protein-like II"/>
    <property type="match status" value="4"/>
</dbReference>
<keyword evidence="2" id="KW-0812">Transmembrane</keyword>
<dbReference type="PANTHER" id="PTHR30570:SF1">
    <property type="entry name" value="PHOSPHATE-BINDING PROTEIN PSTS"/>
    <property type="match status" value="1"/>
</dbReference>
<name>A0A7S3P6K9_9STRA</name>
<feature type="chain" id="PRO_5030524879" description="PBP domain-containing protein" evidence="3">
    <location>
        <begin position="25"/>
        <end position="756"/>
    </location>
</feature>
<feature type="domain" description="PBP" evidence="4">
    <location>
        <begin position="379"/>
        <end position="660"/>
    </location>
</feature>
<sequence length="756" mass="82434">MIQAQNMLVTLSLVLVLARTCVEAAGGATICGPPSTKNEPIYFSGAPSVQAVARAWKTGYQNHCPDQVIQIEGDSSADGAARVCATRTGSLPVDVGGLSRPLYTAEAKTQNGWYYDCERSRRNTILVDVAVEGISFFTKLEDSVAQQCIALLGGLTKHHLRWMYSNYGETKLVEEGWDASSVPFSDGNDNTHLWSELHADCASQEILIAGEPDGSLVRKFFVDNVFQGDDENIATNRTNQYYASSSIPELVSFVETNGASITLFGLGYILQNGVRELLGTLDSVPIQNVNGDFTKPGFAAIEDSSYLLARRLYMSVLDDEESLAKTRPFFEFAFSHDGAELLKENGFWPVHEWEAMAMATRLQTLSARPLLDRARSTCGPKDGEISIAGSSTVFPVARIWAEIYQIGCGVDIIYEGGGSSAGAGRVCANLDKGSPVDIGDMSREWKTSEATEKNGFVYQCLKGDTDRSAIQIAVAVDGLTVAVKTGGIASRCIELLGGLSLSQLRWIFSSYSDEKLQETGWDATAVPYSDGDSNTHLWSELDSRCDALEIRISGPDDLSGTYEYFAETVLTDLEEGETFGYDRDLGYFNSAVDELLIKYVTENEEAITYFGYAYYAEYTDRLHAVPIENSQGDMVRPGDNSIRDGSYEPLSRSIYMNLLNDKQTLQHTVPFLEFGLASDDLVAVTGYLATPNKDEMQRRLSYSVSDDDDTTLSVGAIVGIAMGSVVVAGAVAFFAGRRSRSFRGGGKYGEQEQALP</sequence>
<evidence type="ECO:0000259" key="4">
    <source>
        <dbReference type="Pfam" id="PF12849"/>
    </source>
</evidence>
<evidence type="ECO:0000313" key="5">
    <source>
        <dbReference type="EMBL" id="CAE0410994.1"/>
    </source>
</evidence>
<keyword evidence="2" id="KW-0472">Membrane</keyword>
<feature type="signal peptide" evidence="3">
    <location>
        <begin position="1"/>
        <end position="24"/>
    </location>
</feature>
<keyword evidence="2" id="KW-1133">Transmembrane helix</keyword>
<dbReference type="Pfam" id="PF12849">
    <property type="entry name" value="PBP_like_2"/>
    <property type="match status" value="2"/>
</dbReference>
<protein>
    <recommendedName>
        <fullName evidence="4">PBP domain-containing protein</fullName>
    </recommendedName>
</protein>
<feature type="domain" description="PBP" evidence="4">
    <location>
        <begin position="41"/>
        <end position="326"/>
    </location>
</feature>
<evidence type="ECO:0000256" key="2">
    <source>
        <dbReference type="SAM" id="Phobius"/>
    </source>
</evidence>